<name>A0ABS8YVX3_9BACL</name>
<dbReference type="Pfam" id="PF05598">
    <property type="entry name" value="DUF772"/>
    <property type="match status" value="1"/>
</dbReference>
<accession>A0ABS8YVX3</accession>
<reference evidence="2 3" key="1">
    <citation type="submission" date="2021-11" db="EMBL/GenBank/DDBJ databases">
        <title>Draft genome sequence of Paenibacillus profundus YoMME, a new Gram-positive bacteria with exoelectrogenic properties.</title>
        <authorList>
            <person name="Hubenova Y."/>
            <person name="Hubenova E."/>
            <person name="Manasiev Y."/>
            <person name="Peykov S."/>
            <person name="Mitov M."/>
        </authorList>
    </citation>
    <scope>NUCLEOTIDE SEQUENCE [LARGE SCALE GENOMIC DNA]</scope>
    <source>
        <strain evidence="2 3">YoMME</strain>
    </source>
</reference>
<dbReference type="Proteomes" id="UP001199916">
    <property type="component" value="Unassembled WGS sequence"/>
</dbReference>
<comment type="caution">
    <text evidence="2">The sequence shown here is derived from an EMBL/GenBank/DDBJ whole genome shotgun (WGS) entry which is preliminary data.</text>
</comment>
<organism evidence="2 3">
    <name type="scientific">Paenibacillus profundus</name>
    <dbReference type="NCBI Taxonomy" id="1173085"/>
    <lineage>
        <taxon>Bacteria</taxon>
        <taxon>Bacillati</taxon>
        <taxon>Bacillota</taxon>
        <taxon>Bacilli</taxon>
        <taxon>Bacillales</taxon>
        <taxon>Paenibacillaceae</taxon>
        <taxon>Paenibacillus</taxon>
    </lineage>
</organism>
<gene>
    <name evidence="2" type="ORF">LQV63_31635</name>
</gene>
<evidence type="ECO:0000259" key="1">
    <source>
        <dbReference type="Pfam" id="PF05598"/>
    </source>
</evidence>
<evidence type="ECO:0000313" key="3">
    <source>
        <dbReference type="Proteomes" id="UP001199916"/>
    </source>
</evidence>
<dbReference type="EMBL" id="JAJNBZ010000103">
    <property type="protein sequence ID" value="MCE5173769.1"/>
    <property type="molecule type" value="Genomic_DNA"/>
</dbReference>
<evidence type="ECO:0000313" key="2">
    <source>
        <dbReference type="EMBL" id="MCE5173769.1"/>
    </source>
</evidence>
<dbReference type="InterPro" id="IPR008490">
    <property type="entry name" value="Transposase_InsH_N"/>
</dbReference>
<proteinExistence type="predicted"/>
<feature type="domain" description="Transposase InsH N-terminal" evidence="1">
    <location>
        <begin position="1"/>
        <end position="46"/>
    </location>
</feature>
<protein>
    <submittedName>
        <fullName evidence="2">Transposase</fullName>
    </submittedName>
</protein>
<dbReference type="RefSeq" id="WP_233699657.1">
    <property type="nucleotide sequence ID" value="NZ_JAJNBZ010000103.1"/>
</dbReference>
<feature type="non-terminal residue" evidence="2">
    <location>
        <position position="176"/>
    </location>
</feature>
<sequence>LLKSIFDLSDVDLVERSKYDLSFKLFLHMAPEEAVIEPSLLTKFRKLRLKDMKLLDLLIQKTVEIAIVQGIIRSKSLIVDSTHTKARYTQKTPQEVLRERSKKLRKVIYSLDESMKNAFPAKPVTDVIEDEISYCQQLVVVIEEDERFAGLPKVTEPLNLLKETIADDLEHLQTSA</sequence>
<keyword evidence="3" id="KW-1185">Reference proteome</keyword>
<feature type="non-terminal residue" evidence="2">
    <location>
        <position position="1"/>
    </location>
</feature>